<reference evidence="3" key="1">
    <citation type="submission" date="2016-01" db="EMBL/GenBank/DDBJ databases">
        <authorList>
            <person name="Vorgias C.E."/>
        </authorList>
    </citation>
    <scope>NUCLEOTIDE SEQUENCE [LARGE SCALE GENOMIC DNA]</scope>
</reference>
<dbReference type="GeneID" id="33322557"/>
<reference evidence="2" key="2">
    <citation type="submission" date="2016-01" db="EMBL/GenBank/DDBJ databases">
        <authorList>
            <person name="Oliw E.H."/>
        </authorList>
    </citation>
    <scope>NUCLEOTIDE SEQUENCE</scope>
    <source>
        <strain evidence="2">1</strain>
    </source>
</reference>
<dbReference type="EMBL" id="CP015193">
    <property type="protein sequence ID" value="ASJ17054.1"/>
    <property type="molecule type" value="Genomic_DNA"/>
</dbReference>
<dbReference type="SUPFAM" id="SSF50118">
    <property type="entry name" value="Cell growth inhibitor/plasmid maintenance toxic component"/>
    <property type="match status" value="1"/>
</dbReference>
<dbReference type="PANTHER" id="PTHR33988:SF2">
    <property type="entry name" value="ENDORIBONUCLEASE MAZF"/>
    <property type="match status" value="1"/>
</dbReference>
<dbReference type="GO" id="GO:0004521">
    <property type="term" value="F:RNA endonuclease activity"/>
    <property type="evidence" value="ECO:0007669"/>
    <property type="project" value="TreeGrafter"/>
</dbReference>
<dbReference type="EMBL" id="LN999010">
    <property type="protein sequence ID" value="CUX77649.1"/>
    <property type="molecule type" value="Genomic_DNA"/>
</dbReference>
<evidence type="ECO:0000313" key="1">
    <source>
        <dbReference type="EMBL" id="ASJ17054.1"/>
    </source>
</evidence>
<dbReference type="GO" id="GO:0003677">
    <property type="term" value="F:DNA binding"/>
    <property type="evidence" value="ECO:0007669"/>
    <property type="project" value="InterPro"/>
</dbReference>
<dbReference type="InterPro" id="IPR011067">
    <property type="entry name" value="Plasmid_toxin/cell-grow_inhib"/>
</dbReference>
<dbReference type="RefSeq" id="WP_068577100.1">
    <property type="nucleotide sequence ID" value="NZ_CP015193.1"/>
</dbReference>
<evidence type="ECO:0000313" key="2">
    <source>
        <dbReference type="EMBL" id="CUX77649.1"/>
    </source>
</evidence>
<dbReference type="InterPro" id="IPR003477">
    <property type="entry name" value="PemK-like"/>
</dbReference>
<protein>
    <submittedName>
        <fullName evidence="1">MazF family transcriptional regulator</fullName>
    </submittedName>
</protein>
<dbReference type="GO" id="GO:0016075">
    <property type="term" value="P:rRNA catabolic process"/>
    <property type="evidence" value="ECO:0007669"/>
    <property type="project" value="TreeGrafter"/>
</dbReference>
<dbReference type="Pfam" id="PF02452">
    <property type="entry name" value="PemK_toxin"/>
    <property type="match status" value="1"/>
</dbReference>
<dbReference type="OrthoDB" id="90963at2157"/>
<dbReference type="Proteomes" id="UP000093069">
    <property type="component" value="Chromosome I"/>
</dbReference>
<dbReference type="Gene3D" id="2.30.30.110">
    <property type="match status" value="1"/>
</dbReference>
<proteinExistence type="predicted"/>
<dbReference type="STRING" id="54262.CHITON_0870"/>
<dbReference type="KEGG" id="tch:CHITON_0870"/>
<evidence type="ECO:0000313" key="3">
    <source>
        <dbReference type="Proteomes" id="UP000093069"/>
    </source>
</evidence>
<dbReference type="Proteomes" id="UP000250189">
    <property type="component" value="Chromosome"/>
</dbReference>
<gene>
    <name evidence="1" type="ORF">A3L04_08215</name>
    <name evidence="2" type="ORF">CHITON_0870</name>
</gene>
<evidence type="ECO:0000313" key="4">
    <source>
        <dbReference type="Proteomes" id="UP000250189"/>
    </source>
</evidence>
<dbReference type="PANTHER" id="PTHR33988">
    <property type="entry name" value="ENDORIBONUCLEASE MAZF-RELATED"/>
    <property type="match status" value="1"/>
</dbReference>
<sequence length="117" mass="13452">MEFKRGEIVLLPFPFDDLTKAKTRPALIVSSNDFNRISRTVIVVEITSNLKSGFQELNVLIDDKDINRYPGTKPIIPSIIKPYVIFSINKRLIMKKIGMLKEGKLEEVFEKFRAVLL</sequence>
<dbReference type="GO" id="GO:0006402">
    <property type="term" value="P:mRNA catabolic process"/>
    <property type="evidence" value="ECO:0007669"/>
    <property type="project" value="TreeGrafter"/>
</dbReference>
<dbReference type="AlphaFoldDB" id="A0A160VSK2"/>
<organism evidence="2 3">
    <name type="scientific">Thermococcus chitonophagus</name>
    <dbReference type="NCBI Taxonomy" id="54262"/>
    <lineage>
        <taxon>Archaea</taxon>
        <taxon>Methanobacteriati</taxon>
        <taxon>Methanobacteriota</taxon>
        <taxon>Thermococci</taxon>
        <taxon>Thermococcales</taxon>
        <taxon>Thermococcaceae</taxon>
        <taxon>Thermococcus</taxon>
    </lineage>
</organism>
<keyword evidence="4" id="KW-1185">Reference proteome</keyword>
<reference evidence="1 4" key="3">
    <citation type="submission" date="2016-04" db="EMBL/GenBank/DDBJ databases">
        <title>Complete genome sequence of Thermococcus chitonophagus type strain GC74.</title>
        <authorList>
            <person name="Oger P.M."/>
        </authorList>
    </citation>
    <scope>NUCLEOTIDE SEQUENCE [LARGE SCALE GENOMIC DNA]</scope>
    <source>
        <strain evidence="1 4">GC74</strain>
    </source>
</reference>
<name>A0A160VSK2_9EURY</name>
<accession>A0A160VSK2</accession>